<evidence type="ECO:0000256" key="1">
    <source>
        <dbReference type="ARBA" id="ARBA00023026"/>
    </source>
</evidence>
<protein>
    <recommendedName>
        <fullName evidence="4">Protein OrfX2/OrfX3/P47 domain-containing protein</fullName>
    </recommendedName>
</protein>
<dbReference type="AlphaFoldDB" id="A0A5P3XKG5"/>
<accession>A0A5P3XKG5</accession>
<keyword evidence="3" id="KW-0472">Membrane</keyword>
<sequence>MIVIDTRGWDIIYVCSSNSTNQRLNNYMKQNEIKSSYSDSISEISLTFDPWEITNGGSGKLLRIKTPVKNGEMILNNNTIKLDGICPLIEVQLDFFNDGSQTNIKDLKFNFLVEGKNPGDLTNGAVTIINSDLNGIITNQSDLIILKGLLSKMFIENKHQYSYIFAEMNISPGQKWMKPEKYRYTYVDMANNNNGFLAIFSVVTNRDISNLQDGVDTKILNNSNDTFLLLSERMFLENIILPELPSTLGNGAKPTDFKLNKTSETTGEIVNVNYLNADSVTWGGVSYYPKITKLKIKVKGSTMEINADGYFKFADYDQFFWTTSVNKFFYNKDTKKAYFIPDDNPSYRYEENIPWWAWILGVAIIPIIIAVCNAVAKSVAKSMAFQANNNFLTNIKTDVISWNGVENIDVQNVILDVSFGLQGNAK</sequence>
<evidence type="ECO:0000313" key="5">
    <source>
        <dbReference type="EMBL" id="QEZ70857.1"/>
    </source>
</evidence>
<feature type="domain" description="Protein OrfX2/OrfX3/P47" evidence="4">
    <location>
        <begin position="6"/>
        <end position="308"/>
    </location>
</feature>
<gene>
    <name evidence="5" type="ORF">D4A35_18145</name>
</gene>
<reference evidence="5 6" key="1">
    <citation type="submission" date="2018-09" db="EMBL/GenBank/DDBJ databases">
        <title>A clostridial neurotoxin that targets Anopheles mosquitoes.</title>
        <authorList>
            <person name="Contreras E."/>
            <person name="Masuyer G."/>
            <person name="Qureshi N."/>
            <person name="Chawla S."/>
            <person name="Lim H.L."/>
            <person name="Chen J."/>
            <person name="Stenmark P."/>
            <person name="Gill S."/>
        </authorList>
    </citation>
    <scope>NUCLEOTIDE SEQUENCE [LARGE SCALE GENOMIC DNA]</scope>
    <source>
        <strain evidence="5 6">Cbm</strain>
        <plasmid evidence="6">ppbmmp</plasmid>
    </source>
</reference>
<dbReference type="Proteomes" id="UP000326961">
    <property type="component" value="Plasmid pPbmMP"/>
</dbReference>
<keyword evidence="1" id="KW-0843">Virulence</keyword>
<feature type="transmembrane region" description="Helical" evidence="3">
    <location>
        <begin position="355"/>
        <end position="376"/>
    </location>
</feature>
<evidence type="ECO:0000256" key="2">
    <source>
        <dbReference type="ARBA" id="ARBA00035010"/>
    </source>
</evidence>
<evidence type="ECO:0000259" key="4">
    <source>
        <dbReference type="Pfam" id="PF06597"/>
    </source>
</evidence>
<keyword evidence="5" id="KW-0614">Plasmid</keyword>
<geneLocation type="plasmid" evidence="6">
    <name>ppbmmp</name>
</geneLocation>
<name>A0A5P3XKG5_PARBF</name>
<proteinExistence type="inferred from homology"/>
<dbReference type="EMBL" id="CP032455">
    <property type="protein sequence ID" value="QEZ70857.1"/>
    <property type="molecule type" value="Genomic_DNA"/>
</dbReference>
<keyword evidence="3" id="KW-0812">Transmembrane</keyword>
<dbReference type="Pfam" id="PF06597">
    <property type="entry name" value="Clostridium_P47"/>
    <property type="match status" value="1"/>
</dbReference>
<organism evidence="5 6">
    <name type="scientific">Paraclostridium bifermentans</name>
    <name type="common">Clostridium bifermentans</name>
    <dbReference type="NCBI Taxonomy" id="1490"/>
    <lineage>
        <taxon>Bacteria</taxon>
        <taxon>Bacillati</taxon>
        <taxon>Bacillota</taxon>
        <taxon>Clostridia</taxon>
        <taxon>Peptostreptococcales</taxon>
        <taxon>Peptostreptococcaceae</taxon>
        <taxon>Paraclostridium</taxon>
    </lineage>
</organism>
<evidence type="ECO:0000256" key="3">
    <source>
        <dbReference type="SAM" id="Phobius"/>
    </source>
</evidence>
<evidence type="ECO:0000313" key="6">
    <source>
        <dbReference type="Proteomes" id="UP000326961"/>
    </source>
</evidence>
<keyword evidence="3" id="KW-1133">Transmembrane helix</keyword>
<dbReference type="InterPro" id="IPR010567">
    <property type="entry name" value="OrfX2/OrfX3/P47"/>
</dbReference>
<dbReference type="RefSeq" id="WP_150887782.1">
    <property type="nucleotide sequence ID" value="NZ_CM017269.1"/>
</dbReference>
<comment type="similarity">
    <text evidence="2">Belongs to the TULIP P47 family.</text>
</comment>